<dbReference type="PANTHER" id="PTHR23061">
    <property type="entry name" value="DNA POLYMERASE 2 ALPHA 70 KDA SUBUNIT"/>
    <property type="match status" value="1"/>
</dbReference>
<feature type="domain" description="DNA polymerase alpha/delta/epsilon subunit B" evidence="8">
    <location>
        <begin position="403"/>
        <end position="614"/>
    </location>
</feature>
<dbReference type="Pfam" id="PF04042">
    <property type="entry name" value="DNA_pol_E_B"/>
    <property type="match status" value="1"/>
</dbReference>
<dbReference type="Pfam" id="PF22062">
    <property type="entry name" value="OB_DPOA2"/>
    <property type="match status" value="1"/>
</dbReference>
<evidence type="ECO:0000259" key="8">
    <source>
        <dbReference type="Pfam" id="PF04042"/>
    </source>
</evidence>
<comment type="similarity">
    <text evidence="2 6">Belongs to the DNA polymerase alpha subunit B family.</text>
</comment>
<organism evidence="10 11">
    <name type="scientific">Dichanthelium oligosanthes</name>
    <dbReference type="NCBI Taxonomy" id="888268"/>
    <lineage>
        <taxon>Eukaryota</taxon>
        <taxon>Viridiplantae</taxon>
        <taxon>Streptophyta</taxon>
        <taxon>Embryophyta</taxon>
        <taxon>Tracheophyta</taxon>
        <taxon>Spermatophyta</taxon>
        <taxon>Magnoliopsida</taxon>
        <taxon>Liliopsida</taxon>
        <taxon>Poales</taxon>
        <taxon>Poaceae</taxon>
        <taxon>PACMAD clade</taxon>
        <taxon>Panicoideae</taxon>
        <taxon>Panicodae</taxon>
        <taxon>Paniceae</taxon>
        <taxon>Dichantheliinae</taxon>
        <taxon>Dichanthelium</taxon>
    </lineage>
</organism>
<dbReference type="Proteomes" id="UP000095767">
    <property type="component" value="Unassembled WGS sequence"/>
</dbReference>
<proteinExistence type="inferred from homology"/>
<evidence type="ECO:0000313" key="11">
    <source>
        <dbReference type="Proteomes" id="UP000095767"/>
    </source>
</evidence>
<evidence type="ECO:0000256" key="2">
    <source>
        <dbReference type="ARBA" id="ARBA00007299"/>
    </source>
</evidence>
<evidence type="ECO:0000256" key="3">
    <source>
        <dbReference type="ARBA" id="ARBA00018596"/>
    </source>
</evidence>
<evidence type="ECO:0000313" key="10">
    <source>
        <dbReference type="EMBL" id="OEL27497.1"/>
    </source>
</evidence>
<gene>
    <name evidence="10" type="ORF">BAE44_0011484</name>
</gene>
<evidence type="ECO:0000256" key="1">
    <source>
        <dbReference type="ARBA" id="ARBA00004123"/>
    </source>
</evidence>
<dbReference type="InterPro" id="IPR007185">
    <property type="entry name" value="DNA_pol_a/d/e_bsu"/>
</dbReference>
<keyword evidence="11" id="KW-1185">Reference proteome</keyword>
<dbReference type="PIRSF" id="PIRSF018300">
    <property type="entry name" value="DNA_pol_alph_2"/>
    <property type="match status" value="1"/>
</dbReference>
<dbReference type="GO" id="GO:0005658">
    <property type="term" value="C:alpha DNA polymerase:primase complex"/>
    <property type="evidence" value="ECO:0007669"/>
    <property type="project" value="TreeGrafter"/>
</dbReference>
<dbReference type="GO" id="GO:0003677">
    <property type="term" value="F:DNA binding"/>
    <property type="evidence" value="ECO:0007669"/>
    <property type="project" value="InterPro"/>
</dbReference>
<dbReference type="OrthoDB" id="336885at2759"/>
<accession>A0A1E5VQW4</accession>
<dbReference type="InterPro" id="IPR054300">
    <property type="entry name" value="OB_DPOA2"/>
</dbReference>
<evidence type="ECO:0000259" key="9">
    <source>
        <dbReference type="Pfam" id="PF22062"/>
    </source>
</evidence>
<dbReference type="EMBL" id="LWDX02032384">
    <property type="protein sequence ID" value="OEL27497.1"/>
    <property type="molecule type" value="Genomic_DNA"/>
</dbReference>
<dbReference type="FunFam" id="3.60.21.60:FF:000007">
    <property type="entry name" value="DNA polymerase alpha subunit B"/>
    <property type="match status" value="1"/>
</dbReference>
<keyword evidence="5 6" id="KW-0539">Nucleus</keyword>
<feature type="region of interest" description="Disordered" evidence="7">
    <location>
        <begin position="147"/>
        <end position="187"/>
    </location>
</feature>
<dbReference type="GO" id="GO:0006270">
    <property type="term" value="P:DNA replication initiation"/>
    <property type="evidence" value="ECO:0007669"/>
    <property type="project" value="TreeGrafter"/>
</dbReference>
<dbReference type="PANTHER" id="PTHR23061:SF12">
    <property type="entry name" value="DNA POLYMERASE ALPHA SUBUNIT B"/>
    <property type="match status" value="1"/>
</dbReference>
<evidence type="ECO:0000256" key="7">
    <source>
        <dbReference type="SAM" id="MobiDB-lite"/>
    </source>
</evidence>
<feature type="compositionally biased region" description="Polar residues" evidence="7">
    <location>
        <begin position="163"/>
        <end position="183"/>
    </location>
</feature>
<evidence type="ECO:0000256" key="6">
    <source>
        <dbReference type="PIRNR" id="PIRNR018300"/>
    </source>
</evidence>
<dbReference type="InterPro" id="IPR016722">
    <property type="entry name" value="DNA_pol_alpha_bsu"/>
</dbReference>
<sequence length="664" mass="73701">MEAEIRAELESSGFSIGGAGPEDAAQILSTLLTYCINYKMSAADLVSNWEIYYLNRTHIVTVRFSKLHDTAAVSFSELHLLNAKETERTNLCRQLDGLKLERSYLDGFQSHLQNEVKERLIEEEANLHVYSSNDVEMLLNNPHADEAAFLDTPGSKQEKPAGESSNSELTPLTNDRPSSSRVAKTNGDRITPFATRVNKFTQQYVLNADNAASMPSIQEVETTEDEVIRRIQPSQRCSLQVQRSQPEPGCRFMYDRIEDRFNYLEDRIRKSAALFSASGYCGEPADATLASEEKMFAVGMVTCDGEGRLNEKSILLQGSVEHSRGQRVRLDLKDLDHFSLFPGQMVGIEGHNPSGHCLIASKLIDSIPVSVDAQLPSAKKQAVDNESHQNSDNVTLSRALSSVIAAGPYTTTDNLFFEPLQELLSYASRKPPQLLILMGPFIDSDHPDIKKGTVDQTFHDIFHFQILRKIQDFTQYLGNTVRVILIPSVRDAHHNFVFPQPAFDLNLPEDITHQISCLANPSLFSSNQIHFGCCTMDILKQLSGEEISRKPLGGKLGDRIGRLATHILKQQSYYPLYPPAAGVPLDFSLAKESLVISSTPDVLLLSSDLAPFVKVLSLGEGSDDQKQFICVNPGRLAKGIGGGTFVELYYNEDTDRTNASIIRI</sequence>
<comment type="function">
    <text evidence="6">Accessory subunit of the DNA polymerase alpha complex (also known as the alpha DNA polymerase-primase complex) which plays an essential role in the initiation of DNA synthesis.</text>
</comment>
<comment type="subcellular location">
    <subcellularLocation>
        <location evidence="1 6">Nucleus</location>
    </subcellularLocation>
</comment>
<dbReference type="AlphaFoldDB" id="A0A1E5VQW4"/>
<protein>
    <recommendedName>
        <fullName evidence="3 6">DNA polymerase alpha subunit B</fullName>
    </recommendedName>
</protein>
<evidence type="ECO:0000256" key="4">
    <source>
        <dbReference type="ARBA" id="ARBA00022705"/>
    </source>
</evidence>
<dbReference type="FunFam" id="3.60.21.60:FF:000004">
    <property type="entry name" value="DNA polymerase alpha subunit B"/>
    <property type="match status" value="1"/>
</dbReference>
<name>A0A1E5VQW4_9POAL</name>
<comment type="caution">
    <text evidence="10">The sequence shown here is derived from an EMBL/GenBank/DDBJ whole genome shotgun (WGS) entry which is preliminary data.</text>
</comment>
<keyword evidence="4 6" id="KW-0235">DNA replication</keyword>
<evidence type="ECO:0000256" key="5">
    <source>
        <dbReference type="ARBA" id="ARBA00023242"/>
    </source>
</evidence>
<dbReference type="STRING" id="888268.A0A1E5VQW4"/>
<feature type="domain" description="DNA polymerase alpha subunit B OB" evidence="9">
    <location>
        <begin position="285"/>
        <end position="365"/>
    </location>
</feature>
<reference evidence="10 11" key="1">
    <citation type="submission" date="2016-09" db="EMBL/GenBank/DDBJ databases">
        <title>The draft genome of Dichanthelium oligosanthes: A C3 panicoid grass species.</title>
        <authorList>
            <person name="Studer A.J."/>
            <person name="Schnable J.C."/>
            <person name="Brutnell T.P."/>
        </authorList>
    </citation>
    <scope>NUCLEOTIDE SEQUENCE [LARGE SCALE GENOMIC DNA]</scope>
    <source>
        <strain evidence="11">cv. Kellogg 1175</strain>
        <tissue evidence="10">Leaf</tissue>
    </source>
</reference>
<dbReference type="Gene3D" id="3.60.21.60">
    <property type="match status" value="2"/>
</dbReference>